<sequence>MQELRQIAASKDADLVLARQGARHEIYILRDVSLPIPRHREIAEGTAKTLIKAAKGA</sequence>
<evidence type="ECO:0000313" key="1">
    <source>
        <dbReference type="EMBL" id="MBB0243522.1"/>
    </source>
</evidence>
<dbReference type="Proteomes" id="UP000538929">
    <property type="component" value="Unassembled WGS sequence"/>
</dbReference>
<protein>
    <submittedName>
        <fullName evidence="1">Addiction module toxin, HicA family</fullName>
    </submittedName>
</protein>
<proteinExistence type="predicted"/>
<organism evidence="1 2">
    <name type="scientific">Streptomyces alkaliphilus</name>
    <dbReference type="NCBI Taxonomy" id="1472722"/>
    <lineage>
        <taxon>Bacteria</taxon>
        <taxon>Bacillati</taxon>
        <taxon>Actinomycetota</taxon>
        <taxon>Actinomycetes</taxon>
        <taxon>Kitasatosporales</taxon>
        <taxon>Streptomycetaceae</taxon>
        <taxon>Streptomyces</taxon>
    </lineage>
</organism>
<keyword evidence="2" id="KW-1185">Reference proteome</keyword>
<name>A0A7W3Y0R3_9ACTN</name>
<reference evidence="2" key="1">
    <citation type="submission" date="2019-10" db="EMBL/GenBank/DDBJ databases">
        <title>Streptomyces sp. nov., a novel actinobacterium isolated from alkaline environment.</title>
        <authorList>
            <person name="Golinska P."/>
        </authorList>
    </citation>
    <scope>NUCLEOTIDE SEQUENCE [LARGE SCALE GENOMIC DNA]</scope>
    <source>
        <strain evidence="2">DSM 42118</strain>
    </source>
</reference>
<dbReference type="AlphaFoldDB" id="A0A7W3Y0R3"/>
<comment type="caution">
    <text evidence="1">The sequence shown here is derived from an EMBL/GenBank/DDBJ whole genome shotgun (WGS) entry which is preliminary data.</text>
</comment>
<accession>A0A7W3Y0R3</accession>
<gene>
    <name evidence="1" type="ORF">FNQ90_05220</name>
</gene>
<dbReference type="EMBL" id="VKHT01000088">
    <property type="protein sequence ID" value="MBB0243522.1"/>
    <property type="molecule type" value="Genomic_DNA"/>
</dbReference>
<evidence type="ECO:0000313" key="2">
    <source>
        <dbReference type="Proteomes" id="UP000538929"/>
    </source>
</evidence>